<reference evidence="11" key="1">
    <citation type="submission" date="2017-05" db="EMBL/GenBank/DDBJ databases">
        <authorList>
            <person name="Barney B.M."/>
        </authorList>
    </citation>
    <scope>NUCLEOTIDE SEQUENCE [LARGE SCALE GENOMIC DNA]</scope>
    <source>
        <strain evidence="11">PSBB022</strain>
    </source>
</reference>
<dbReference type="Pfam" id="PF00501">
    <property type="entry name" value="AMP-binding"/>
    <property type="match status" value="2"/>
</dbReference>
<dbReference type="InterPro" id="IPR045851">
    <property type="entry name" value="AMP-bd_C_sf"/>
</dbReference>
<dbReference type="Pfam" id="PF23024">
    <property type="entry name" value="AMP-dom_DIP2-like"/>
    <property type="match status" value="1"/>
</dbReference>
<dbReference type="Gene3D" id="3.30.559.30">
    <property type="entry name" value="Nonribosomal peptide synthetase, condensation domain"/>
    <property type="match status" value="3"/>
</dbReference>
<dbReference type="CDD" id="cd17643">
    <property type="entry name" value="A_NRPS_Cytc1-like"/>
    <property type="match status" value="1"/>
</dbReference>
<dbReference type="FunFam" id="3.40.50.980:FF:000002">
    <property type="entry name" value="Enterobactin synthetase component F"/>
    <property type="match status" value="1"/>
</dbReference>
<dbReference type="FunFam" id="3.40.50.980:FF:000001">
    <property type="entry name" value="Non-ribosomal peptide synthetase"/>
    <property type="match status" value="1"/>
</dbReference>
<feature type="domain" description="Carrier" evidence="9">
    <location>
        <begin position="603"/>
        <end position="678"/>
    </location>
</feature>
<comment type="cofactor">
    <cofactor evidence="1">
        <name>pantetheine 4'-phosphate</name>
        <dbReference type="ChEBI" id="CHEBI:47942"/>
    </cofactor>
</comment>
<keyword evidence="7" id="KW-0443">Lipid metabolism</keyword>
<evidence type="ECO:0000313" key="10">
    <source>
        <dbReference type="EMBL" id="OZY86401.1"/>
    </source>
</evidence>
<keyword evidence="4" id="KW-0597">Phosphoprotein</keyword>
<dbReference type="Pfam" id="PF00550">
    <property type="entry name" value="PP-binding"/>
    <property type="match status" value="2"/>
</dbReference>
<comment type="caution">
    <text evidence="10">The sequence shown here is derived from an EMBL/GenBank/DDBJ whole genome shotgun (WGS) entry which is preliminary data.</text>
</comment>
<name>A0A266QAK1_9GAMM</name>
<dbReference type="PROSITE" id="PS00012">
    <property type="entry name" value="PHOSPHOPANTETHEINE"/>
    <property type="match status" value="1"/>
</dbReference>
<dbReference type="InterPro" id="IPR025110">
    <property type="entry name" value="AMP-bd_C"/>
</dbReference>
<dbReference type="InterPro" id="IPR020806">
    <property type="entry name" value="PKS_PP-bd"/>
</dbReference>
<dbReference type="GO" id="GO:0005829">
    <property type="term" value="C:cytosol"/>
    <property type="evidence" value="ECO:0007669"/>
    <property type="project" value="TreeGrafter"/>
</dbReference>
<dbReference type="CDD" id="cd05931">
    <property type="entry name" value="FAAL"/>
    <property type="match status" value="1"/>
</dbReference>
<feature type="region of interest" description="Disordered" evidence="8">
    <location>
        <begin position="351"/>
        <end position="372"/>
    </location>
</feature>
<dbReference type="NCBIfam" id="TIGR01720">
    <property type="entry name" value="NRPS-para261"/>
    <property type="match status" value="1"/>
</dbReference>
<evidence type="ECO:0000256" key="5">
    <source>
        <dbReference type="ARBA" id="ARBA00022737"/>
    </source>
</evidence>
<dbReference type="Gene3D" id="3.30.559.10">
    <property type="entry name" value="Chloramphenicol acetyltransferase-like domain"/>
    <property type="match status" value="3"/>
</dbReference>
<dbReference type="PROSITE" id="PS00455">
    <property type="entry name" value="AMP_BINDING"/>
    <property type="match status" value="2"/>
</dbReference>
<dbReference type="SMART" id="SM00823">
    <property type="entry name" value="PKS_PP"/>
    <property type="match status" value="1"/>
</dbReference>
<dbReference type="Gene3D" id="1.10.1200.10">
    <property type="entry name" value="ACP-like"/>
    <property type="match status" value="2"/>
</dbReference>
<dbReference type="FunFam" id="3.40.50.12780:FF:000012">
    <property type="entry name" value="Non-ribosomal peptide synthetase"/>
    <property type="match status" value="1"/>
</dbReference>
<dbReference type="PROSITE" id="PS50075">
    <property type="entry name" value="CARRIER"/>
    <property type="match status" value="2"/>
</dbReference>
<evidence type="ECO:0000256" key="3">
    <source>
        <dbReference type="ARBA" id="ARBA00022450"/>
    </source>
</evidence>
<dbReference type="CDD" id="cd19534">
    <property type="entry name" value="E_NRPS"/>
    <property type="match status" value="1"/>
</dbReference>
<dbReference type="GO" id="GO:0006631">
    <property type="term" value="P:fatty acid metabolic process"/>
    <property type="evidence" value="ECO:0007669"/>
    <property type="project" value="UniProtKB-KW"/>
</dbReference>
<evidence type="ECO:0000256" key="6">
    <source>
        <dbReference type="ARBA" id="ARBA00022832"/>
    </source>
</evidence>
<proteinExistence type="inferred from homology"/>
<dbReference type="Pfam" id="PF00668">
    <property type="entry name" value="Condensation"/>
    <property type="match status" value="3"/>
</dbReference>
<dbReference type="Gene3D" id="3.30.300.30">
    <property type="match status" value="2"/>
</dbReference>
<dbReference type="EMBL" id="NHNI01000001">
    <property type="protein sequence ID" value="OZY86401.1"/>
    <property type="molecule type" value="Genomic_DNA"/>
</dbReference>
<dbReference type="GO" id="GO:0071766">
    <property type="term" value="P:Actinobacterium-type cell wall biogenesis"/>
    <property type="evidence" value="ECO:0007669"/>
    <property type="project" value="UniProtKB-ARBA"/>
</dbReference>
<dbReference type="InterPro" id="IPR036736">
    <property type="entry name" value="ACP-like_sf"/>
</dbReference>
<evidence type="ECO:0000256" key="2">
    <source>
        <dbReference type="ARBA" id="ARBA00006432"/>
    </source>
</evidence>
<protein>
    <recommendedName>
        <fullName evidence="9">Carrier domain-containing protein</fullName>
    </recommendedName>
</protein>
<comment type="similarity">
    <text evidence="2">Belongs to the ATP-dependent AMP-binding enzyme family.</text>
</comment>
<dbReference type="GO" id="GO:0003824">
    <property type="term" value="F:catalytic activity"/>
    <property type="evidence" value="ECO:0007669"/>
    <property type="project" value="UniProtKB-KW"/>
</dbReference>
<evidence type="ECO:0000313" key="11">
    <source>
        <dbReference type="Proteomes" id="UP000216101"/>
    </source>
</evidence>
<dbReference type="Proteomes" id="UP000216101">
    <property type="component" value="Unassembled WGS sequence"/>
</dbReference>
<dbReference type="InterPro" id="IPR040097">
    <property type="entry name" value="FAAL/FAAC"/>
</dbReference>
<dbReference type="InterPro" id="IPR020845">
    <property type="entry name" value="AMP-binding_CS"/>
</dbReference>
<evidence type="ECO:0000259" key="9">
    <source>
        <dbReference type="PROSITE" id="PS50075"/>
    </source>
</evidence>
<evidence type="ECO:0000256" key="4">
    <source>
        <dbReference type="ARBA" id="ARBA00022553"/>
    </source>
</evidence>
<dbReference type="FunFam" id="1.10.1200.10:FF:000005">
    <property type="entry name" value="Nonribosomal peptide synthetase 1"/>
    <property type="match status" value="1"/>
</dbReference>
<dbReference type="PANTHER" id="PTHR45527:SF14">
    <property type="entry name" value="PLIPASTATIN SYNTHASE SUBUNIT B"/>
    <property type="match status" value="1"/>
</dbReference>
<dbReference type="SUPFAM" id="SSF56801">
    <property type="entry name" value="Acetyl-CoA synthetase-like"/>
    <property type="match status" value="2"/>
</dbReference>
<keyword evidence="6" id="KW-0276">Fatty acid metabolism</keyword>
<keyword evidence="5" id="KW-0677">Repeat</keyword>
<keyword evidence="11" id="KW-1185">Reference proteome</keyword>
<dbReference type="GO" id="GO:0043041">
    <property type="term" value="P:amino acid activation for nonribosomal peptide biosynthetic process"/>
    <property type="evidence" value="ECO:0007669"/>
    <property type="project" value="TreeGrafter"/>
</dbReference>
<dbReference type="InterPro" id="IPR042099">
    <property type="entry name" value="ANL_N_sf"/>
</dbReference>
<dbReference type="RefSeq" id="WP_094984071.1">
    <property type="nucleotide sequence ID" value="NZ_NHNI01000001.1"/>
</dbReference>
<accession>A0A266QAK1</accession>
<dbReference type="InterPro" id="IPR010060">
    <property type="entry name" value="NRPS_synth"/>
</dbReference>
<dbReference type="InterPro" id="IPR023213">
    <property type="entry name" value="CAT-like_dom_sf"/>
</dbReference>
<dbReference type="FunFam" id="3.40.50.12780:FF:000013">
    <property type="entry name" value="Long-chain-fatty-acid--AMP ligase FadD32"/>
    <property type="match status" value="1"/>
</dbReference>
<dbReference type="SUPFAM" id="SSF47336">
    <property type="entry name" value="ACP-like"/>
    <property type="match status" value="2"/>
</dbReference>
<keyword evidence="3" id="KW-0596">Phosphopantetheine</keyword>
<feature type="compositionally biased region" description="Basic and acidic residues" evidence="8">
    <location>
        <begin position="351"/>
        <end position="361"/>
    </location>
</feature>
<dbReference type="SUPFAM" id="SSF52777">
    <property type="entry name" value="CoA-dependent acyltransferases"/>
    <property type="match status" value="6"/>
</dbReference>
<dbReference type="GO" id="GO:0031177">
    <property type="term" value="F:phosphopantetheine binding"/>
    <property type="evidence" value="ECO:0007669"/>
    <property type="project" value="InterPro"/>
</dbReference>
<dbReference type="Pfam" id="PF13193">
    <property type="entry name" value="AMP-binding_C"/>
    <property type="match status" value="1"/>
</dbReference>
<dbReference type="PANTHER" id="PTHR45527">
    <property type="entry name" value="NONRIBOSOMAL PEPTIDE SYNTHETASE"/>
    <property type="match status" value="1"/>
</dbReference>
<dbReference type="GO" id="GO:0008610">
    <property type="term" value="P:lipid biosynthetic process"/>
    <property type="evidence" value="ECO:0007669"/>
    <property type="project" value="InterPro"/>
</dbReference>
<dbReference type="InterPro" id="IPR010071">
    <property type="entry name" value="AA_adenyl_dom"/>
</dbReference>
<dbReference type="InterPro" id="IPR009081">
    <property type="entry name" value="PP-bd_ACP"/>
</dbReference>
<dbReference type="InterPro" id="IPR001242">
    <property type="entry name" value="Condensation_dom"/>
</dbReference>
<feature type="domain" description="Carrier" evidence="9">
    <location>
        <begin position="1691"/>
        <end position="1765"/>
    </location>
</feature>
<organism evidence="10 11">
    <name type="scientific">Cellvibrio mixtus</name>
    <dbReference type="NCBI Taxonomy" id="39650"/>
    <lineage>
        <taxon>Bacteria</taxon>
        <taxon>Pseudomonadati</taxon>
        <taxon>Pseudomonadota</taxon>
        <taxon>Gammaproteobacteria</taxon>
        <taxon>Cellvibrionales</taxon>
        <taxon>Cellvibrionaceae</taxon>
        <taxon>Cellvibrio</taxon>
    </lineage>
</organism>
<evidence type="ECO:0000256" key="8">
    <source>
        <dbReference type="SAM" id="MobiDB-lite"/>
    </source>
</evidence>
<dbReference type="CDD" id="cd19531">
    <property type="entry name" value="LCL_NRPS-like"/>
    <property type="match status" value="1"/>
</dbReference>
<dbReference type="NCBIfam" id="TIGR01733">
    <property type="entry name" value="AA-adenyl-dom"/>
    <property type="match status" value="1"/>
</dbReference>
<dbReference type="Gene3D" id="3.40.50.12780">
    <property type="entry name" value="N-terminal domain of ligase-like"/>
    <property type="match status" value="2"/>
</dbReference>
<dbReference type="InterPro" id="IPR000873">
    <property type="entry name" value="AMP-dep_synth/lig_dom"/>
</dbReference>
<sequence length="2727" mass="306717">MSGQNNYLDSIVEILNSHASQLPDKDAFIFLDSDGRETERLSFRELDDQVKSVALSLLEKIEPGDRVILCYPPGLDYVIAFYACLYAGIIAVPVYPPQGRSNTIRFSKVINSCNASYVLTSGKLRDALLTRVAQSGWVDKDQFLFTDELSYRDAKAFNRPAIHPNSLAFLQYTSGSTGDPKGVMISHGNIVANLQALEEATTACKNDVFVNWLPLFHDLGLVNTMLLPVFLGAKSVLMSPLTFVNSPLTWLVAMTHYKGTIGGGPNFCFELCLKKIDGDTIHRLDLRQWRIAFNAAEPIFDKTIEHFSNIFLPAGFRMQAFYPSYGMAEATVYLTGRHYDNSRSIRHQYESEHDEIKRGENEGPGNKNFENKGSENKNIVACGFATSGHGLAIVHPETCRALADGMVGEIWAQGPSIALGYWQDPGKTNETFRAMVLTDNGEPDNEKPGTWLRTGDLGIIRDSQLYVTGRIKEIIIIRGQNYYPTDIERTAQESHEALRIGGGAAFAVDLGHQEGLVLVQEVNRTALRALDPNEICASISARIAGEYRLDIDAIVLITPGKLNKTTSGKIQRTLIRQQYLAGDIDFLHWYKSGDNQDSLPCVAPETQMEILFAGMMRAELELAQISVNDSFFSLGANSISLTRLMMAINKTLGMDLSISAVFEYPTIRLLGKYVDGLRNGVAEDDIKPVSHRTHLPDICPSPTNTPWPLSFAQQRLWFLWQLEGGNPAYNESHAFKISGNLDSNILSRCFQAILERHKVLGMRIREHNGVATQVFEPMGSFELPVEDVESSGIEAILMAESCYVFRVGDEQLIRLRLLRCENCHVLCVTMHHIVTDGWSMGILIGELATLYRAYRDNTDYTLPELGIQYSDYAYWQRQALQHNKFSADLHYWREQLRDLPPLHNIPLDRKRPVEQTRLGKKYSCEIDCVTTESVKSYCAEHNLTLFIYLHAAFALLLSRYSGEKEQVIGSPIAGRIHGELDHLVGFFVNTLVIRHNLENCQGFAELLQRSKKLAIAAFAHQAIPFDALVNELQPERNVGYSPLVQVALVLQNNLEQDFRLPDLEVIKLEPDQASIHIKYELELSITEANGGLSLRWLYNSDLFDECTIKRLSGYFGQLLRAVVNNPGVALDEIDLLTDEDRKLQLETWSQPNAKIFAGSLIHYRFEQRAASCPYKTAVCFDGGSLTYQQLNERANRLARWLVTEGNVTVNKPVALYFERSLQMVVAILAVLKSGGAYVPLDPANPSSRINYILDDSSAAIILTQKSLLGTLPDGDRLRVAIDDDGFETFINSFPLQNLTDSEHCDFLPEQLAYIIYTSGSTGMPKGVMVTHANVTGLFDASGEIYDFNSDDVWSLFHSYAFDFSVWEIWGALLHGARLAIVPYWVSRDSEKFMEFIAVEKVTILNQTPSAFEQLIATDAMAPARCLGNLRYIIFGGEALDYKAVAPWYIRYRDTKTQLVNMYGITETTVHATHYFIQPDDTLLQQCSVIGKPLSNLRTYILDEKQRPVLIGAHGELCVAGSGVARGYRNQQDINDLRFIPNPFGEREDERLYRSGDIVRYLANGNMEYIGRRDHQVKIRGFRISLAEIEAALLCHPEIKMAAALVRESSGGNKRLIAHIVTEDPQEYQSGVTQSSFSKILSEYLHASLPAYMVPGTFIFMDRIPLTDNGKLDRKLLVNMQLDEVADSEYVAAENDMEKTLVDIWSQLLDRKSIGIHDNFFALGGDSIVAIQAVSRARLAGLHFNVRDLFKYQTIASLAPHISVLDCAANASQEPSRGILPLLPIQREFFARGLANPNHYNQSLFFHAPAGITINHLQQLIPLIIQRHDVFRLRFHGSNDAITAEFVDMLGTAADAFIESILHYEDLQDLEDNELDNCIGELCEEVQRHIDIARGPLLKVVLFDCGNRPARLFITIHHLVIDGVSWRILLDDLDNGLKQIVERRDIRMPVKTASLQAWAHVVHALVQDNALLLERDYWIAQHTTPETVSIHREKRETGLADHLPRTLNITLEMDETDTRSLLETCNLAYRTRITDLLLAALAHTFRQCEAAASISVYIESHGREALAHLDVSGTIGWFTSVYPLKLCSAASDDIGDTIKTIKELIRAVPNHGIGYGVLKQLVRDEGIIKASEHDDANSIAFNYLGQIDNILSEESAFKKLELPKGISSDPENFSPYAWEINCLVVGGRLVFNMAAVRAAVHGLDIETFKIQFEQNLKIFIRHCRESEGGFTPSDFVLVCLPQAQVDQVLPGLQKESGYPIHDIYPLSSTQEEILFSGLFKPSTPAYFEHLSFNFSQGLNPVAWESAWRQVVGHYDILRTGFDYKNFGQPVQIVYAHINLPWKQHDLRGLSPAAQQTLMAERIDGQRQRGFDFAVAPLIQLDLYRLDELCYRFVWNFHHILLDGWSMALIIGDVFKRYTAWANNLPITPQNFGNYRDYIKWSMERDQNASMEYWARYLNGFKGPLKMRIDNSKNAGTHNDPQMQKLARVLPVAIDVGIEKLAREKGVTANTLYHAALTLLLNYYSGDADITFGETLSGRPGDLAGVEHIAGLFIHTVPVRNYVNPEQSLMDWIRDIHHHNIQRDEYSHVSLAAIAKAATGIATSLFDILLNIENYPVNETLIDQSGLLTRDDIQHTAQNSFPFTVVVVPGKETRTYISYDSGRFHEPDIIEFMDGLHLVLKAITENPEGQVKQYGEQLALMLRKNARDGLGSLRQRKQKTQGERKVIEF</sequence>
<evidence type="ECO:0000256" key="1">
    <source>
        <dbReference type="ARBA" id="ARBA00001957"/>
    </source>
</evidence>
<evidence type="ECO:0000256" key="7">
    <source>
        <dbReference type="ARBA" id="ARBA00023098"/>
    </source>
</evidence>
<dbReference type="GO" id="GO:0044550">
    <property type="term" value="P:secondary metabolite biosynthetic process"/>
    <property type="evidence" value="ECO:0007669"/>
    <property type="project" value="TreeGrafter"/>
</dbReference>
<dbReference type="InterPro" id="IPR006162">
    <property type="entry name" value="Ppantetheine_attach_site"/>
</dbReference>
<gene>
    <name evidence="10" type="ORF">CBP51_05070</name>
</gene>